<sequence length="125" mass="14352">MIRNGRNSMEFQDFLDKLYQVFSQTTGAEDRFWVVERDNTGVSEVFAVGQDESRWLIGGFLHEQDADFIASIHGALADMVRRSMEAIDDAARLELERDNLMGRVFDLELEIQGLKSELDRYEGAE</sequence>
<gene>
    <name evidence="2" type="primary">43</name>
    <name evidence="2" type="ORF">SEA_BURTON_43</name>
</gene>
<protein>
    <submittedName>
        <fullName evidence="2">Uncharacterized protein</fullName>
    </submittedName>
</protein>
<organism evidence="2 3">
    <name type="scientific">Mycobacterium phage Burton</name>
    <dbReference type="NCBI Taxonomy" id="2836019"/>
    <lineage>
        <taxon>Viruses</taxon>
        <taxon>Duplodnaviria</taxon>
        <taxon>Heunggongvirae</taxon>
        <taxon>Uroviricota</taxon>
        <taxon>Caudoviricetes</taxon>
        <taxon>Fromanvirus</taxon>
        <taxon>Fromanvirus museum</taxon>
    </lineage>
</organism>
<feature type="coiled-coil region" evidence="1">
    <location>
        <begin position="90"/>
        <end position="124"/>
    </location>
</feature>
<proteinExistence type="predicted"/>
<accession>A0A8F3EAF9</accession>
<evidence type="ECO:0000313" key="2">
    <source>
        <dbReference type="EMBL" id="QWY81058.1"/>
    </source>
</evidence>
<reference evidence="2" key="1">
    <citation type="submission" date="2021-03" db="EMBL/GenBank/DDBJ databases">
        <authorList>
            <person name="Ayuk M.A."/>
            <person name="Robinson C.J."/>
            <person name="Anderson W.A."/>
            <person name="Gugssa A."/>
            <person name="Somiranjan G."/>
            <person name="Allen-Mcfarlane R.F."/>
            <person name="Moore M."/>
            <person name="Davis A."/>
            <person name="Oduguwa K."/>
            <person name="Anike A.C."/>
            <person name="Hodgson K."/>
            <person name="Anozie O.M."/>
            <person name="Anyia G."/>
            <person name="Belai M.H."/>
            <person name="Britford J.S."/>
            <person name="Brown T.M."/>
            <person name="Bushrod L.M."/>
            <person name="Cason K.M."/>
            <person name="Clark A.S."/>
            <person name="Clay C.B."/>
            <person name="Dykes K.M."/>
            <person name="Gary T.D."/>
            <person name="Graham K.R."/>
            <person name="Green I.M."/>
            <person name="Hill I.C."/>
            <person name="Jarmon D.A."/>
            <person name="Mason C.D."/>
            <person name="Mongo I."/>
            <person name="Sims A.M."/>
            <person name="Tailey I.L."/>
            <person name="Tate L."/>
            <person name="Toingar J.A."/>
            <person name="Townsend M."/>
            <person name="Young J.A."/>
            <person name="Le K.B."/>
            <person name="Garlena R.A."/>
            <person name="Russell D.A."/>
            <person name="Jacobs-Sera D."/>
            <person name="Hatfull G.F."/>
        </authorList>
    </citation>
    <scope>NUCLEOTIDE SEQUENCE</scope>
</reference>
<evidence type="ECO:0000256" key="1">
    <source>
        <dbReference type="SAM" id="Coils"/>
    </source>
</evidence>
<dbReference type="Proteomes" id="UP000693687">
    <property type="component" value="Segment"/>
</dbReference>
<name>A0A8F3EAF9_9CAUD</name>
<evidence type="ECO:0000313" key="3">
    <source>
        <dbReference type="Proteomes" id="UP000693687"/>
    </source>
</evidence>
<keyword evidence="1" id="KW-0175">Coiled coil</keyword>
<dbReference type="EMBL" id="MW712732">
    <property type="protein sequence ID" value="QWY81058.1"/>
    <property type="molecule type" value="Genomic_DNA"/>
</dbReference>